<dbReference type="WBParaSite" id="nRc.2.0.1.t44903-RA">
    <property type="protein sequence ID" value="nRc.2.0.1.t44903-RA"/>
    <property type="gene ID" value="nRc.2.0.1.g44903"/>
</dbReference>
<sequence length="62" mass="7061">MCHDGADQTFDVVFLNKSERDIWHMTHWAPNPGSEMMQKDDFSVEQREDCGVACELEGGDTL</sequence>
<organism evidence="1 2">
    <name type="scientific">Romanomermis culicivorax</name>
    <name type="common">Nematode worm</name>
    <dbReference type="NCBI Taxonomy" id="13658"/>
    <lineage>
        <taxon>Eukaryota</taxon>
        <taxon>Metazoa</taxon>
        <taxon>Ecdysozoa</taxon>
        <taxon>Nematoda</taxon>
        <taxon>Enoplea</taxon>
        <taxon>Dorylaimia</taxon>
        <taxon>Mermithida</taxon>
        <taxon>Mermithoidea</taxon>
        <taxon>Mermithidae</taxon>
        <taxon>Romanomermis</taxon>
    </lineage>
</organism>
<keyword evidence="1" id="KW-1185">Reference proteome</keyword>
<dbReference type="Proteomes" id="UP000887565">
    <property type="component" value="Unplaced"/>
</dbReference>
<evidence type="ECO:0000313" key="1">
    <source>
        <dbReference type="Proteomes" id="UP000887565"/>
    </source>
</evidence>
<proteinExistence type="predicted"/>
<name>A0A915L1G0_ROMCU</name>
<protein>
    <submittedName>
        <fullName evidence="2">Uncharacterized protein</fullName>
    </submittedName>
</protein>
<accession>A0A915L1G0</accession>
<reference evidence="2" key="1">
    <citation type="submission" date="2022-11" db="UniProtKB">
        <authorList>
            <consortium name="WormBaseParasite"/>
        </authorList>
    </citation>
    <scope>IDENTIFICATION</scope>
</reference>
<evidence type="ECO:0000313" key="2">
    <source>
        <dbReference type="WBParaSite" id="nRc.2.0.1.t44903-RA"/>
    </source>
</evidence>
<dbReference type="AlphaFoldDB" id="A0A915L1G0"/>